<keyword evidence="4" id="KW-1185">Reference proteome</keyword>
<dbReference type="GO" id="GO:0010960">
    <property type="term" value="P:magnesium ion homeostasis"/>
    <property type="evidence" value="ECO:0007669"/>
    <property type="project" value="InterPro"/>
</dbReference>
<name>A0A819PNB4_9BILA</name>
<accession>A0A819PNB4</accession>
<dbReference type="EMBL" id="CAJOBG010002618">
    <property type="protein sequence ID" value="CAF4018098.1"/>
    <property type="molecule type" value="Genomic_DNA"/>
</dbReference>
<dbReference type="Gene3D" id="3.10.580.10">
    <property type="entry name" value="CBS-domain"/>
    <property type="match status" value="1"/>
</dbReference>
<dbReference type="InterPro" id="IPR045095">
    <property type="entry name" value="ACDP"/>
</dbReference>
<dbReference type="Proteomes" id="UP000663866">
    <property type="component" value="Unassembled WGS sequence"/>
</dbReference>
<gene>
    <name evidence="3" type="ORF">OVN521_LOCUS16028</name>
    <name evidence="2" type="ORF">UXM345_LOCUS15431</name>
</gene>
<dbReference type="PANTHER" id="PTHR12064">
    <property type="entry name" value="METAL TRANSPORTER CNNM"/>
    <property type="match status" value="1"/>
</dbReference>
<organism evidence="3 4">
    <name type="scientific">Rotaria magnacalcarata</name>
    <dbReference type="NCBI Taxonomy" id="392030"/>
    <lineage>
        <taxon>Eukaryota</taxon>
        <taxon>Metazoa</taxon>
        <taxon>Spiralia</taxon>
        <taxon>Gnathifera</taxon>
        <taxon>Rotifera</taxon>
        <taxon>Eurotatoria</taxon>
        <taxon>Bdelloidea</taxon>
        <taxon>Philodinida</taxon>
        <taxon>Philodinidae</taxon>
        <taxon>Rotaria</taxon>
    </lineage>
</organism>
<evidence type="ECO:0000256" key="1">
    <source>
        <dbReference type="SAM" id="MobiDB-lite"/>
    </source>
</evidence>
<feature type="compositionally biased region" description="Basic and acidic residues" evidence="1">
    <location>
        <begin position="338"/>
        <end position="347"/>
    </location>
</feature>
<evidence type="ECO:0000313" key="3">
    <source>
        <dbReference type="EMBL" id="CAF4018098.1"/>
    </source>
</evidence>
<dbReference type="PANTHER" id="PTHR12064:SF94">
    <property type="entry name" value="UNEXTENDED PROTEIN"/>
    <property type="match status" value="1"/>
</dbReference>
<dbReference type="Pfam" id="PF25562">
    <property type="entry name" value="CNBH_CNNM2_C"/>
    <property type="match status" value="1"/>
</dbReference>
<evidence type="ECO:0000313" key="4">
    <source>
        <dbReference type="Proteomes" id="UP000663866"/>
    </source>
</evidence>
<dbReference type="AlphaFoldDB" id="A0A819PNB4"/>
<dbReference type="InterPro" id="IPR046342">
    <property type="entry name" value="CBS_dom_sf"/>
</dbReference>
<sequence>MLDKDRIVNAELLLDVHKHGFSRILVYSKERSNVIGTVKLRDFALITPEQYDLIVKHVLEFHSHPFGRTKTIDSLYATVGIITREDVFEEMLQREMIEDADFFIDNHRKIQRKRTKTMNFTALAKRPIKGPSISLRLKIAVFQFLSTNVPQFSSAFMSQEILKVIPHYNVYAIIEQQTNQSANFIYLYKKRFRCELFTLVLQGTVTLESDIEHIMSTLAEISSAFIPDYNWIVNSELHVLQIHRLVWLTAIQAIQRQSSSDQSKKISSWTNVPINKSNLTNFQSIFLNEKYILHHTKQTAKENTNTYDPSSLSVFEKLDSSDIDNHDNSNKQEQTSSHGDHSSEKHQPSIATIACNPILLNLSSNE</sequence>
<reference evidence="3" key="1">
    <citation type="submission" date="2021-02" db="EMBL/GenBank/DDBJ databases">
        <authorList>
            <person name="Nowell W R."/>
        </authorList>
    </citation>
    <scope>NUCLEOTIDE SEQUENCE</scope>
</reference>
<feature type="region of interest" description="Disordered" evidence="1">
    <location>
        <begin position="321"/>
        <end position="350"/>
    </location>
</feature>
<proteinExistence type="predicted"/>
<feature type="compositionally biased region" description="Basic and acidic residues" evidence="1">
    <location>
        <begin position="321"/>
        <end position="330"/>
    </location>
</feature>
<dbReference type="EMBL" id="CAJOBF010001836">
    <property type="protein sequence ID" value="CAF3987912.1"/>
    <property type="molecule type" value="Genomic_DNA"/>
</dbReference>
<dbReference type="SUPFAM" id="SSF54631">
    <property type="entry name" value="CBS-domain pair"/>
    <property type="match status" value="1"/>
</dbReference>
<evidence type="ECO:0008006" key="5">
    <source>
        <dbReference type="Google" id="ProtNLM"/>
    </source>
</evidence>
<evidence type="ECO:0000313" key="2">
    <source>
        <dbReference type="EMBL" id="CAF3987912.1"/>
    </source>
</evidence>
<protein>
    <recommendedName>
        <fullName evidence="5">CBS domain-containing protein</fullName>
    </recommendedName>
</protein>
<dbReference type="Proteomes" id="UP000663842">
    <property type="component" value="Unassembled WGS sequence"/>
</dbReference>
<comment type="caution">
    <text evidence="3">The sequence shown here is derived from an EMBL/GenBank/DDBJ whole genome shotgun (WGS) entry which is preliminary data.</text>
</comment>